<evidence type="ECO:0000313" key="2">
    <source>
        <dbReference type="EMBL" id="GMT10245.1"/>
    </source>
</evidence>
<feature type="domain" description="F-box" evidence="1">
    <location>
        <begin position="35"/>
        <end position="83"/>
    </location>
</feature>
<accession>A0AAV5UXG8</accession>
<dbReference type="EMBL" id="BTSY01000001">
    <property type="protein sequence ID" value="GMT10245.1"/>
    <property type="molecule type" value="Genomic_DNA"/>
</dbReference>
<feature type="non-terminal residue" evidence="2">
    <location>
        <position position="1"/>
    </location>
</feature>
<proteinExistence type="predicted"/>
<dbReference type="InterPro" id="IPR001810">
    <property type="entry name" value="F-box_dom"/>
</dbReference>
<dbReference type="Proteomes" id="UP001432322">
    <property type="component" value="Unassembled WGS sequence"/>
</dbReference>
<evidence type="ECO:0000259" key="1">
    <source>
        <dbReference type="PROSITE" id="PS50181"/>
    </source>
</evidence>
<keyword evidence="3" id="KW-1185">Reference proteome</keyword>
<dbReference type="PROSITE" id="PS50181">
    <property type="entry name" value="FBOX"/>
    <property type="match status" value="1"/>
</dbReference>
<dbReference type="AlphaFoldDB" id="A0AAV5UXG8"/>
<reference evidence="2" key="1">
    <citation type="submission" date="2023-10" db="EMBL/GenBank/DDBJ databases">
        <title>Genome assembly of Pristionchus species.</title>
        <authorList>
            <person name="Yoshida K."/>
            <person name="Sommer R.J."/>
        </authorList>
    </citation>
    <scope>NUCLEOTIDE SEQUENCE</scope>
    <source>
        <strain evidence="2">RS5133</strain>
    </source>
</reference>
<comment type="caution">
    <text evidence="2">The sequence shown here is derived from an EMBL/GenBank/DDBJ whole genome shotgun (WGS) entry which is preliminary data.</text>
</comment>
<name>A0AAV5UXG8_9BILA</name>
<organism evidence="2 3">
    <name type="scientific">Pristionchus fissidentatus</name>
    <dbReference type="NCBI Taxonomy" id="1538716"/>
    <lineage>
        <taxon>Eukaryota</taxon>
        <taxon>Metazoa</taxon>
        <taxon>Ecdysozoa</taxon>
        <taxon>Nematoda</taxon>
        <taxon>Chromadorea</taxon>
        <taxon>Rhabditida</taxon>
        <taxon>Rhabditina</taxon>
        <taxon>Diplogasteromorpha</taxon>
        <taxon>Diplogasteroidea</taxon>
        <taxon>Neodiplogasteridae</taxon>
        <taxon>Pristionchus</taxon>
    </lineage>
</organism>
<sequence length="337" mass="37823">KIVSGNLHILHKDAADCPTDAASTALAAAATEAPTMTITSLPYDVFHKIAPLLSDKDRARLEQSSSQFRKFGQRFGSKVYQNVRLELTRDVFSILLRSTARHQDALLLTGDQKDADELCGHLLWNATISVMEVRCVDVSETCIEDIPVLLSTAKFDTLDVRFHGSEENAIKFIPELINGRNLAMCIVILRMNIDCKQGPDNFRKEVLQQLPMMHEINFEWTSIGEDSWDKYPVDDDTMFHVINVSMQANLGKGNFTAQGLLNAFEIVRREQIDGNKKHFESIASKAVIEEMMGLDSHKYSRRSIHPHHIINDSVTGTGLYATTTSTTCEDAYHVIIQ</sequence>
<protein>
    <recommendedName>
        <fullName evidence="1">F-box domain-containing protein</fullName>
    </recommendedName>
</protein>
<gene>
    <name evidence="2" type="ORF">PFISCL1PPCAC_1542</name>
</gene>
<evidence type="ECO:0000313" key="3">
    <source>
        <dbReference type="Proteomes" id="UP001432322"/>
    </source>
</evidence>